<accession>Q98DG1</accession>
<sequence length="165" mass="18716">MGDEERRWPCSRKSEGVAGRLSEDETMIARMLFGADPYRNMRRLQDEVSRLEFPAVNAFVNQDGVIITAELPGVRSEDLDILIHRDSVTLSGERQAEAEDARRGYHRRERRQGRFVRTVSLPFLVDPNNVGANLINGLLTLGLPRAEEDKPKRIHVNASKEARHG</sequence>
<proteinExistence type="inferred from homology"/>
<dbReference type="HOGENOM" id="CLU_046737_12_1_5"/>
<evidence type="ECO:0000313" key="5">
    <source>
        <dbReference type="Proteomes" id="UP000000552"/>
    </source>
</evidence>
<dbReference type="PROSITE" id="PS01031">
    <property type="entry name" value="SHSP"/>
    <property type="match status" value="1"/>
</dbReference>
<evidence type="ECO:0000259" key="3">
    <source>
        <dbReference type="PROSITE" id="PS01031"/>
    </source>
</evidence>
<protein>
    <submittedName>
        <fullName evidence="4">Small heat-shock protein</fullName>
    </submittedName>
</protein>
<evidence type="ECO:0000256" key="2">
    <source>
        <dbReference type="RuleBase" id="RU003616"/>
    </source>
</evidence>
<dbReference type="Gene3D" id="2.60.40.790">
    <property type="match status" value="1"/>
</dbReference>
<dbReference type="SUPFAM" id="SSF49764">
    <property type="entry name" value="HSP20-like chaperones"/>
    <property type="match status" value="1"/>
</dbReference>
<name>Q98DG1_RHILO</name>
<dbReference type="PANTHER" id="PTHR11527">
    <property type="entry name" value="HEAT-SHOCK PROTEIN 20 FAMILY MEMBER"/>
    <property type="match status" value="1"/>
</dbReference>
<dbReference type="InterPro" id="IPR002068">
    <property type="entry name" value="A-crystallin/Hsp20_dom"/>
</dbReference>
<dbReference type="InterPro" id="IPR031107">
    <property type="entry name" value="Small_HSP"/>
</dbReference>
<dbReference type="eggNOG" id="COG0071">
    <property type="taxonomic scope" value="Bacteria"/>
</dbReference>
<gene>
    <name evidence="4" type="ordered locus">mlr4720</name>
</gene>
<dbReference type="KEGG" id="mlo:mlr4720"/>
<organism evidence="4 5">
    <name type="scientific">Mesorhizobium japonicum (strain LMG 29417 / CECT 9101 / MAFF 303099)</name>
    <name type="common">Mesorhizobium loti (strain MAFF 303099)</name>
    <dbReference type="NCBI Taxonomy" id="266835"/>
    <lineage>
        <taxon>Bacteria</taxon>
        <taxon>Pseudomonadati</taxon>
        <taxon>Pseudomonadota</taxon>
        <taxon>Alphaproteobacteria</taxon>
        <taxon>Hyphomicrobiales</taxon>
        <taxon>Phyllobacteriaceae</taxon>
        <taxon>Mesorhizobium</taxon>
    </lineage>
</organism>
<dbReference type="Pfam" id="PF00011">
    <property type="entry name" value="HSP20"/>
    <property type="match status" value="1"/>
</dbReference>
<dbReference type="Proteomes" id="UP000000552">
    <property type="component" value="Chromosome"/>
</dbReference>
<dbReference type="AlphaFoldDB" id="Q98DG1"/>
<evidence type="ECO:0000256" key="1">
    <source>
        <dbReference type="PROSITE-ProRule" id="PRU00285"/>
    </source>
</evidence>
<evidence type="ECO:0000313" key="4">
    <source>
        <dbReference type="EMBL" id="BAB51310.1"/>
    </source>
</evidence>
<dbReference type="CDD" id="cd06464">
    <property type="entry name" value="ACD_sHsps-like"/>
    <property type="match status" value="1"/>
</dbReference>
<comment type="similarity">
    <text evidence="1 2">Belongs to the small heat shock protein (HSP20) family.</text>
</comment>
<reference evidence="4 5" key="1">
    <citation type="journal article" date="2000" name="DNA Res.">
        <title>Complete genome structure of the nitrogen-fixing symbiotic bacterium Mesorhizobium loti.</title>
        <authorList>
            <person name="Kaneko T."/>
            <person name="Nakamura Y."/>
            <person name="Sato S."/>
            <person name="Asamizu E."/>
            <person name="Kato T."/>
            <person name="Sasamoto S."/>
            <person name="Watanabe A."/>
            <person name="Idesawa K."/>
            <person name="Ishikawa A."/>
            <person name="Kawashima K."/>
            <person name="Kimura T."/>
            <person name="Kishida Y."/>
            <person name="Kiyokawa C."/>
            <person name="Kohara M."/>
            <person name="Matsumoto M."/>
            <person name="Matsuno A."/>
            <person name="Mochizuki Y."/>
            <person name="Nakayama S."/>
            <person name="Nakazaki N."/>
            <person name="Shimpo S."/>
            <person name="Sugimoto M."/>
            <person name="Takeuchi C."/>
            <person name="Yamada M."/>
            <person name="Tabata S."/>
        </authorList>
    </citation>
    <scope>NUCLEOTIDE SEQUENCE [LARGE SCALE GENOMIC DNA]</scope>
    <source>
        <strain evidence="5">LMG 29417 / CECT 9101 / MAFF 303099</strain>
    </source>
</reference>
<dbReference type="EMBL" id="BA000012">
    <property type="protein sequence ID" value="BAB51310.1"/>
    <property type="molecule type" value="Genomic_DNA"/>
</dbReference>
<feature type="domain" description="SHSP" evidence="3">
    <location>
        <begin position="47"/>
        <end position="159"/>
    </location>
</feature>
<dbReference type="InterPro" id="IPR008978">
    <property type="entry name" value="HSP20-like_chaperone"/>
</dbReference>